<accession>A0A875S7T5</accession>
<dbReference type="InterPro" id="IPR052609">
    <property type="entry name" value="Ribosome_Biogenesis_Reg"/>
</dbReference>
<dbReference type="AlphaFoldDB" id="A0A875S7T5"/>
<dbReference type="Pfam" id="PF10441">
    <property type="entry name" value="Urb2"/>
    <property type="match status" value="1"/>
</dbReference>
<dbReference type="OrthoDB" id="160374at2759"/>
<dbReference type="KEGG" id="bnn:FOA43_003129"/>
<evidence type="ECO:0000259" key="1">
    <source>
        <dbReference type="Pfam" id="PF10441"/>
    </source>
</evidence>
<dbReference type="Proteomes" id="UP000662931">
    <property type="component" value="Chromosome 3"/>
</dbReference>
<dbReference type="PANTHER" id="PTHR15682">
    <property type="entry name" value="UNHEALTHY RIBOSOME BIOGENESIS PROTEIN 2 HOMOLOG"/>
    <property type="match status" value="1"/>
</dbReference>
<organism evidence="2 3">
    <name type="scientific">Eeniella nana</name>
    <name type="common">Yeast</name>
    <name type="synonym">Brettanomyces nanus</name>
    <dbReference type="NCBI Taxonomy" id="13502"/>
    <lineage>
        <taxon>Eukaryota</taxon>
        <taxon>Fungi</taxon>
        <taxon>Dikarya</taxon>
        <taxon>Ascomycota</taxon>
        <taxon>Saccharomycotina</taxon>
        <taxon>Pichiomycetes</taxon>
        <taxon>Pichiales</taxon>
        <taxon>Pichiaceae</taxon>
        <taxon>Brettanomyces</taxon>
    </lineage>
</organism>
<reference evidence="2" key="1">
    <citation type="submission" date="2020-10" db="EMBL/GenBank/DDBJ databases">
        <authorList>
            <person name="Roach M.J.R."/>
        </authorList>
    </citation>
    <scope>NUCLEOTIDE SEQUENCE</scope>
    <source>
        <strain evidence="2">CBS 1945</strain>
    </source>
</reference>
<dbReference type="GO" id="GO:0042254">
    <property type="term" value="P:ribosome biogenesis"/>
    <property type="evidence" value="ECO:0007669"/>
    <property type="project" value="TreeGrafter"/>
</dbReference>
<gene>
    <name evidence="2" type="ORF">FOA43_003129</name>
</gene>
<dbReference type="RefSeq" id="XP_038779334.1">
    <property type="nucleotide sequence ID" value="XM_038923406.1"/>
</dbReference>
<dbReference type="PANTHER" id="PTHR15682:SF2">
    <property type="entry name" value="UNHEALTHY RIBOSOME BIOGENESIS PROTEIN 2 HOMOLOG"/>
    <property type="match status" value="1"/>
</dbReference>
<keyword evidence="3" id="KW-1185">Reference proteome</keyword>
<evidence type="ECO:0000313" key="2">
    <source>
        <dbReference type="EMBL" id="QPG75769.1"/>
    </source>
</evidence>
<dbReference type="GO" id="GO:0005730">
    <property type="term" value="C:nucleolus"/>
    <property type="evidence" value="ECO:0007669"/>
    <property type="project" value="TreeGrafter"/>
</dbReference>
<proteinExistence type="predicted"/>
<feature type="domain" description="Nucleolar 27S pre-rRNA processing Urb2/Npa2 C-terminal" evidence="1">
    <location>
        <begin position="976"/>
        <end position="1195"/>
    </location>
</feature>
<dbReference type="GeneID" id="62196530"/>
<sequence length="1196" mass="135840">MLSNKGLKLGLASEYDFKTTEGITRYLRSRKTSINEIYQVSFKLIKDDPEYHLPQKEKFIFELLCDRLSQPNLGEFKRSPEVWDLFNQIWSKLNDIKQIVLGKTRLCNILTSSIEEIDNSESYQNEKLVRFFSSCLQLAIRHSKLPFSQDQSVSIISRILKFITSEGSSYGESLVEEMASVLITVYNQSNSSAIRYSKNVVSQFCGSCLPNLTSLITEDLISSTIRSKLELIVTDTLFSENNSVHCKDNLGFFINSARAQNKIGTKELVYLFKMVIPKVSIAEIEDIFKFFTMRYPDSSADLLQEVITINKTLSTEFLADLVKRELDAPKKDSHKIIVLALKRNTEVGIKFSHRIIDVSLKKDDEEALFLLKALFQCYVRARELPSFVKLWSDYIARGSSLQTQTVLTSSEMVGSCSSYFVSLSYVQLERLMKTLVNQYRDDPKNSFIPLLSISRGLLAGITGSINSSNNVSLISNIEKLKPLYVEILRISSKISTEGYTWKLSSYIFMLYDLDELTSEIDVKWFFEDPKTHMDNESYFFTLFRILEQDPLLYSKKVGSAFIKGFSKADSKDFQRAVFFRWCVLLNSLMDIEDIRKLVKVLFGHHIDDQLVFDILSYPVLHEQSKFMDAIVDSIIVQFDKKKGASLRFVDLIPVYCYGKHQRQKMLDGLLDMAILSDCSNENKLCASHAILDLLELPTFKSLIETDPKSMVKLVSSSTDTESHDSSLEIARKICIEYMRQSSADDSGFIPKLQKLLDSKLRSKSKKLVFAPYLSICLCLLKSSSNKSEEFKPLLTLAASKALEIFSKNPSDADICWLCGLLSDVYCLDPSCIEKSALKHDIKSLGQTGSIEVQQALFGLVTAVSGIYEPIYVVSMFLALGDSESNVANIDSFIEHLSTESEDGFKMLWLSVLKILEEEDQTYKLKCIYLLCSFFKHLKKPSDDALIDEQQTLVVKSISFIVSMRNKSSFPSTLLIELLKSLRTIISAKYWSLTQYSIELIVVLANQIVDASISTEVYVHLTQLVASILLFQRFRLSSRLHLIITVVNELMELLFVKDDSRSLIFSSQDCGIAFERLMGNLCEPSVTTITGHTEGGSLETSGKVDGTDASATTAVSRMKTNLRRSLPVVVLNYLRLFLKYEVEPDVKKHLLNSVFLIMKALTSNEFNYINASVDSQSRAAFKKLYEDYTKFGKWREE</sequence>
<dbReference type="EMBL" id="CP064814">
    <property type="protein sequence ID" value="QPG75769.1"/>
    <property type="molecule type" value="Genomic_DNA"/>
</dbReference>
<protein>
    <recommendedName>
        <fullName evidence="1">Nucleolar 27S pre-rRNA processing Urb2/Npa2 C-terminal domain-containing protein</fullName>
    </recommendedName>
</protein>
<evidence type="ECO:0000313" key="3">
    <source>
        <dbReference type="Proteomes" id="UP000662931"/>
    </source>
</evidence>
<dbReference type="InterPro" id="IPR018849">
    <property type="entry name" value="Urb2/Npa2_C"/>
</dbReference>
<name>A0A875S7T5_EENNA</name>